<dbReference type="Proteomes" id="UP000007266">
    <property type="component" value="Linkage group 3"/>
</dbReference>
<evidence type="ECO:0000313" key="3">
    <source>
        <dbReference type="EMBL" id="EFA11364.1"/>
    </source>
</evidence>
<dbReference type="Gene3D" id="3.40.50.300">
    <property type="entry name" value="P-loop containing nucleotide triphosphate hydrolases"/>
    <property type="match status" value="1"/>
</dbReference>
<dbReference type="HOGENOM" id="CLU_005923_0_0_1"/>
<dbReference type="InterPro" id="IPR000048">
    <property type="entry name" value="IQ_motif_EF-hand-BS"/>
</dbReference>
<dbReference type="Pfam" id="PF00612">
    <property type="entry name" value="IQ"/>
    <property type="match status" value="1"/>
</dbReference>
<dbReference type="InterPro" id="IPR003959">
    <property type="entry name" value="ATPase_AAA_core"/>
</dbReference>
<dbReference type="OrthoDB" id="3046016at2759"/>
<dbReference type="CDD" id="cd23767">
    <property type="entry name" value="IQCD"/>
    <property type="match status" value="1"/>
</dbReference>
<dbReference type="PANTHER" id="PTHR14690:SF0">
    <property type="entry name" value="IQ MOTIF CONTAINING WITH AAA DOMAIN 1"/>
    <property type="match status" value="1"/>
</dbReference>
<accession>D6W6D3</accession>
<protein>
    <submittedName>
        <fullName evidence="3">IQ and AAA domain-containing protein 1-like</fullName>
    </submittedName>
</protein>
<dbReference type="GO" id="GO:0005524">
    <property type="term" value="F:ATP binding"/>
    <property type="evidence" value="ECO:0007669"/>
    <property type="project" value="InterPro"/>
</dbReference>
<dbReference type="FunFam" id="1.10.8.60:FF:000174">
    <property type="entry name" value="Uncharacterized protein, isoform A"/>
    <property type="match status" value="1"/>
</dbReference>
<feature type="region of interest" description="Disordered" evidence="1">
    <location>
        <begin position="440"/>
        <end position="476"/>
    </location>
</feature>
<dbReference type="InterPro" id="IPR027417">
    <property type="entry name" value="P-loop_NTPase"/>
</dbReference>
<name>D6W6D3_TRICA</name>
<dbReference type="KEGG" id="tca:658978"/>
<feature type="region of interest" description="Disordered" evidence="1">
    <location>
        <begin position="327"/>
        <end position="372"/>
    </location>
</feature>
<proteinExistence type="predicted"/>
<dbReference type="InterPro" id="IPR052267">
    <property type="entry name" value="N-DRC_Component"/>
</dbReference>
<dbReference type="Gene3D" id="1.10.8.60">
    <property type="match status" value="1"/>
</dbReference>
<dbReference type="AlphaFoldDB" id="D6W6D3"/>
<dbReference type="Pfam" id="PF00004">
    <property type="entry name" value="AAA"/>
    <property type="match status" value="1"/>
</dbReference>
<dbReference type="OMA" id="MVQLRTH"/>
<dbReference type="PROSITE" id="PS50096">
    <property type="entry name" value="IQ"/>
    <property type="match status" value="1"/>
</dbReference>
<dbReference type="PhylomeDB" id="D6W6D3"/>
<dbReference type="EMBL" id="KQ971319">
    <property type="protein sequence ID" value="EFA11364.1"/>
    <property type="molecule type" value="Genomic_DNA"/>
</dbReference>
<feature type="domain" description="ATPase AAA-type core" evidence="2">
    <location>
        <begin position="556"/>
        <end position="682"/>
    </location>
</feature>
<evidence type="ECO:0000259" key="2">
    <source>
        <dbReference type="Pfam" id="PF00004"/>
    </source>
</evidence>
<dbReference type="PANTHER" id="PTHR14690">
    <property type="entry name" value="IQ MOTIF CONTAINING WITH AAA DOMAIN 1"/>
    <property type="match status" value="1"/>
</dbReference>
<dbReference type="InParanoid" id="D6W6D3"/>
<reference evidence="3 4" key="1">
    <citation type="journal article" date="2008" name="Nature">
        <title>The genome of the model beetle and pest Tribolium castaneum.</title>
        <authorList>
            <consortium name="Tribolium Genome Sequencing Consortium"/>
            <person name="Richards S."/>
            <person name="Gibbs R.A."/>
            <person name="Weinstock G.M."/>
            <person name="Brown S.J."/>
            <person name="Denell R."/>
            <person name="Beeman R.W."/>
            <person name="Gibbs R."/>
            <person name="Beeman R.W."/>
            <person name="Brown S.J."/>
            <person name="Bucher G."/>
            <person name="Friedrich M."/>
            <person name="Grimmelikhuijzen C.J."/>
            <person name="Klingler M."/>
            <person name="Lorenzen M."/>
            <person name="Richards S."/>
            <person name="Roth S."/>
            <person name="Schroder R."/>
            <person name="Tautz D."/>
            <person name="Zdobnov E.M."/>
            <person name="Muzny D."/>
            <person name="Gibbs R.A."/>
            <person name="Weinstock G.M."/>
            <person name="Attaway T."/>
            <person name="Bell S."/>
            <person name="Buhay C.J."/>
            <person name="Chandrabose M.N."/>
            <person name="Chavez D."/>
            <person name="Clerk-Blankenburg K.P."/>
            <person name="Cree A."/>
            <person name="Dao M."/>
            <person name="Davis C."/>
            <person name="Chacko J."/>
            <person name="Dinh H."/>
            <person name="Dugan-Rocha S."/>
            <person name="Fowler G."/>
            <person name="Garner T.T."/>
            <person name="Garnes J."/>
            <person name="Gnirke A."/>
            <person name="Hawes A."/>
            <person name="Hernandez J."/>
            <person name="Hines S."/>
            <person name="Holder M."/>
            <person name="Hume J."/>
            <person name="Jhangiani S.N."/>
            <person name="Joshi V."/>
            <person name="Khan Z.M."/>
            <person name="Jackson L."/>
            <person name="Kovar C."/>
            <person name="Kowis A."/>
            <person name="Lee S."/>
            <person name="Lewis L.R."/>
            <person name="Margolis J."/>
            <person name="Morgan M."/>
            <person name="Nazareth L.V."/>
            <person name="Nguyen N."/>
            <person name="Okwuonu G."/>
            <person name="Parker D."/>
            <person name="Richards S."/>
            <person name="Ruiz S.J."/>
            <person name="Santibanez J."/>
            <person name="Savard J."/>
            <person name="Scherer S.E."/>
            <person name="Schneider B."/>
            <person name="Sodergren E."/>
            <person name="Tautz D."/>
            <person name="Vattahil S."/>
            <person name="Villasana D."/>
            <person name="White C.S."/>
            <person name="Wright R."/>
            <person name="Park Y."/>
            <person name="Beeman R.W."/>
            <person name="Lord J."/>
            <person name="Oppert B."/>
            <person name="Lorenzen M."/>
            <person name="Brown S."/>
            <person name="Wang L."/>
            <person name="Savard J."/>
            <person name="Tautz D."/>
            <person name="Richards S."/>
            <person name="Weinstock G."/>
            <person name="Gibbs R.A."/>
            <person name="Liu Y."/>
            <person name="Worley K."/>
            <person name="Weinstock G."/>
            <person name="Elsik C.G."/>
            <person name="Reese J.T."/>
            <person name="Elhaik E."/>
            <person name="Landan G."/>
            <person name="Graur D."/>
            <person name="Arensburger P."/>
            <person name="Atkinson P."/>
            <person name="Beeman R.W."/>
            <person name="Beidler J."/>
            <person name="Brown S.J."/>
            <person name="Demuth J.P."/>
            <person name="Drury D.W."/>
            <person name="Du Y.Z."/>
            <person name="Fujiwara H."/>
            <person name="Lorenzen M."/>
            <person name="Maselli V."/>
            <person name="Osanai M."/>
            <person name="Park Y."/>
            <person name="Robertson H.M."/>
            <person name="Tu Z."/>
            <person name="Wang J.J."/>
            <person name="Wang S."/>
            <person name="Richards S."/>
            <person name="Song H."/>
            <person name="Zhang L."/>
            <person name="Sodergren E."/>
            <person name="Werner D."/>
            <person name="Stanke M."/>
            <person name="Morgenstern B."/>
            <person name="Solovyev V."/>
            <person name="Kosarev P."/>
            <person name="Brown G."/>
            <person name="Chen H.C."/>
            <person name="Ermolaeva O."/>
            <person name="Hlavina W."/>
            <person name="Kapustin Y."/>
            <person name="Kiryutin B."/>
            <person name="Kitts P."/>
            <person name="Maglott D."/>
            <person name="Pruitt K."/>
            <person name="Sapojnikov V."/>
            <person name="Souvorov A."/>
            <person name="Mackey A.J."/>
            <person name="Waterhouse R.M."/>
            <person name="Wyder S."/>
            <person name="Zdobnov E.M."/>
            <person name="Zdobnov E.M."/>
            <person name="Wyder S."/>
            <person name="Kriventseva E.V."/>
            <person name="Kadowaki T."/>
            <person name="Bork P."/>
            <person name="Aranda M."/>
            <person name="Bao R."/>
            <person name="Beermann A."/>
            <person name="Berns N."/>
            <person name="Bolognesi R."/>
            <person name="Bonneton F."/>
            <person name="Bopp D."/>
            <person name="Brown S.J."/>
            <person name="Bucher G."/>
            <person name="Butts T."/>
            <person name="Chaumot A."/>
            <person name="Denell R.E."/>
            <person name="Ferrier D.E."/>
            <person name="Friedrich M."/>
            <person name="Gordon C.M."/>
            <person name="Jindra M."/>
            <person name="Klingler M."/>
            <person name="Lan Q."/>
            <person name="Lattorff H.M."/>
            <person name="Laudet V."/>
            <person name="von Levetsow C."/>
            <person name="Liu Z."/>
            <person name="Lutz R."/>
            <person name="Lynch J.A."/>
            <person name="da Fonseca R.N."/>
            <person name="Posnien N."/>
            <person name="Reuter R."/>
            <person name="Roth S."/>
            <person name="Savard J."/>
            <person name="Schinko J.B."/>
            <person name="Schmitt C."/>
            <person name="Schoppmeier M."/>
            <person name="Schroder R."/>
            <person name="Shippy T.D."/>
            <person name="Simonnet F."/>
            <person name="Marques-Souza H."/>
            <person name="Tautz D."/>
            <person name="Tomoyasu Y."/>
            <person name="Trauner J."/>
            <person name="Van der Zee M."/>
            <person name="Vervoort M."/>
            <person name="Wittkopp N."/>
            <person name="Wimmer E.A."/>
            <person name="Yang X."/>
            <person name="Jones A.K."/>
            <person name="Sattelle D.B."/>
            <person name="Ebert P.R."/>
            <person name="Nelson D."/>
            <person name="Scott J.G."/>
            <person name="Beeman R.W."/>
            <person name="Muthukrishnan S."/>
            <person name="Kramer K.J."/>
            <person name="Arakane Y."/>
            <person name="Beeman R.W."/>
            <person name="Zhu Q."/>
            <person name="Hogenkamp D."/>
            <person name="Dixit R."/>
            <person name="Oppert B."/>
            <person name="Jiang H."/>
            <person name="Zou Z."/>
            <person name="Marshall J."/>
            <person name="Elpidina E."/>
            <person name="Vinokurov K."/>
            <person name="Oppert C."/>
            <person name="Zou Z."/>
            <person name="Evans J."/>
            <person name="Lu Z."/>
            <person name="Zhao P."/>
            <person name="Sumathipala N."/>
            <person name="Altincicek B."/>
            <person name="Vilcinskas A."/>
            <person name="Williams M."/>
            <person name="Hultmark D."/>
            <person name="Hetru C."/>
            <person name="Jiang H."/>
            <person name="Grimmelikhuijzen C.J."/>
            <person name="Hauser F."/>
            <person name="Cazzamali G."/>
            <person name="Williamson M."/>
            <person name="Park Y."/>
            <person name="Li B."/>
            <person name="Tanaka Y."/>
            <person name="Predel R."/>
            <person name="Neupert S."/>
            <person name="Schachtner J."/>
            <person name="Verleyen P."/>
            <person name="Raible F."/>
            <person name="Bork P."/>
            <person name="Friedrich M."/>
            <person name="Walden K.K."/>
            <person name="Robertson H.M."/>
            <person name="Angeli S."/>
            <person name="Foret S."/>
            <person name="Bucher G."/>
            <person name="Schuetz S."/>
            <person name="Maleszka R."/>
            <person name="Wimmer E.A."/>
            <person name="Beeman R.W."/>
            <person name="Lorenzen M."/>
            <person name="Tomoyasu Y."/>
            <person name="Miller S.C."/>
            <person name="Grossmann D."/>
            <person name="Bucher G."/>
        </authorList>
    </citation>
    <scope>NUCLEOTIDE SEQUENCE [LARGE SCALE GENOMIC DNA]</scope>
    <source>
        <strain evidence="3 4">Georgia GA2</strain>
    </source>
</reference>
<evidence type="ECO:0000313" key="4">
    <source>
        <dbReference type="Proteomes" id="UP000007266"/>
    </source>
</evidence>
<keyword evidence="4" id="KW-1185">Reference proteome</keyword>
<reference evidence="3 4" key="2">
    <citation type="journal article" date="2010" name="Nucleic Acids Res.">
        <title>BeetleBase in 2010: revisions to provide comprehensive genomic information for Tribolium castaneum.</title>
        <authorList>
            <person name="Kim H.S."/>
            <person name="Murphy T."/>
            <person name="Xia J."/>
            <person name="Caragea D."/>
            <person name="Park Y."/>
            <person name="Beeman R.W."/>
            <person name="Lorenzen M.D."/>
            <person name="Butcher S."/>
            <person name="Manak J.R."/>
            <person name="Brown S.J."/>
        </authorList>
    </citation>
    <scope>GENOME REANNOTATION</scope>
    <source>
        <strain evidence="3 4">Georgia GA2</strain>
    </source>
</reference>
<organism evidence="3 4">
    <name type="scientific">Tribolium castaneum</name>
    <name type="common">Red flour beetle</name>
    <dbReference type="NCBI Taxonomy" id="7070"/>
    <lineage>
        <taxon>Eukaryota</taxon>
        <taxon>Metazoa</taxon>
        <taxon>Ecdysozoa</taxon>
        <taxon>Arthropoda</taxon>
        <taxon>Hexapoda</taxon>
        <taxon>Insecta</taxon>
        <taxon>Pterygota</taxon>
        <taxon>Neoptera</taxon>
        <taxon>Endopterygota</taxon>
        <taxon>Coleoptera</taxon>
        <taxon>Polyphaga</taxon>
        <taxon>Cucujiformia</taxon>
        <taxon>Tenebrionidae</taxon>
        <taxon>Tenebrionidae incertae sedis</taxon>
        <taxon>Tribolium</taxon>
    </lineage>
</organism>
<feature type="compositionally biased region" description="Basic and acidic residues" evidence="1">
    <location>
        <begin position="344"/>
        <end position="363"/>
    </location>
</feature>
<evidence type="ECO:0000256" key="1">
    <source>
        <dbReference type="SAM" id="MobiDB-lite"/>
    </source>
</evidence>
<feature type="compositionally biased region" description="Basic residues" evidence="1">
    <location>
        <begin position="447"/>
        <end position="469"/>
    </location>
</feature>
<dbReference type="GO" id="GO:0016887">
    <property type="term" value="F:ATP hydrolysis activity"/>
    <property type="evidence" value="ECO:0007669"/>
    <property type="project" value="InterPro"/>
</dbReference>
<gene>
    <name evidence="3" type="primary">AUGUSTUS-3.0.2_11521</name>
    <name evidence="3" type="ORF">TcasGA2_TC011521</name>
</gene>
<sequence length="808" mass="93205">MSHKTYDSEWKKVQQLLAETLQSEAVQVDRREQRQLLATLYVRYILVSNVLSECVDQMVQPQKRRLIRKLLEATLGRILELKYDLVEADLSEWTHCGDVLEQLKLTPEQSELKVPSCFRNERRKELEYQKNLIESVLGKLGFLDKLEIKPPMSEQQAILIIQVHERARQGRLRAQFMREIRNMKEKTKPVVGEGGDEDEQRGGISLPAALRIQKIWRGYVARRATRRRKLQEMLLIGMIPPPKTQSAEVLKDLEIKAYRRSLQEKRQLEYENDVKKCREHMEKYQRGVVLEQLSDQVRGWLHEYKAQTGKIPEYTGSERAASRLLFSRQGTDSEMSKSTQISSKDSKTKKDKAPKQKEAKQEGEEGEEVSTKAMVSVFVPELNARKEEYDEIWKNKDESGNPKQFHYMDIIEHEQMTSMENELRKVVDEMMKGELLLLQEAMDKDRGHKGKKKSSKKTRKGGKKGKKKKEKDLTPDRTTESLFEELVANGIIKKCPEVYLDDFKGERSYSYPVVYNKGSERPIALGDMRQIVAEYCVIPLLSPQLHQTTPHIKSLMIGGPKGSGKDMLVHAICNEAGAVLFDLTPSNIVGKYPGKSGLTMLIHLVVKVSRLLQPSVIYMDCAERPFVKKIPKTDKTDPKRLKKDLPKIVKNFSPEDRVMLIGVSNCPWESDQKLLQQVYQKFILVPKPDYSSRYCVWSYLLSKYSAISWQFDTSVVSKISDGFTIGSIVSTFEEVMTIKRMLQLRVHPLSPLELVNVLCKKIPIYKEEEEAIETWWAKTPLCRRRARAVEILLEEEAELQAKQASTKN</sequence>
<dbReference type="STRING" id="7070.D6W6D3"/>
<dbReference type="eggNOG" id="KOG0740">
    <property type="taxonomic scope" value="Eukaryota"/>
</dbReference>
<dbReference type="FunCoup" id="D6W6D3">
    <property type="interactions" value="8"/>
</dbReference>
<dbReference type="SUPFAM" id="SSF52540">
    <property type="entry name" value="P-loop containing nucleoside triphosphate hydrolases"/>
    <property type="match status" value="1"/>
</dbReference>